<organism evidence="1 2">
    <name type="scientific">Zizania palustris</name>
    <name type="common">Northern wild rice</name>
    <dbReference type="NCBI Taxonomy" id="103762"/>
    <lineage>
        <taxon>Eukaryota</taxon>
        <taxon>Viridiplantae</taxon>
        <taxon>Streptophyta</taxon>
        <taxon>Embryophyta</taxon>
        <taxon>Tracheophyta</taxon>
        <taxon>Spermatophyta</taxon>
        <taxon>Magnoliopsida</taxon>
        <taxon>Liliopsida</taxon>
        <taxon>Poales</taxon>
        <taxon>Poaceae</taxon>
        <taxon>BOP clade</taxon>
        <taxon>Oryzoideae</taxon>
        <taxon>Oryzeae</taxon>
        <taxon>Zizaniinae</taxon>
        <taxon>Zizania</taxon>
    </lineage>
</organism>
<keyword evidence="2" id="KW-1185">Reference proteome</keyword>
<dbReference type="AlphaFoldDB" id="A0A8J5S725"/>
<evidence type="ECO:0000313" key="1">
    <source>
        <dbReference type="EMBL" id="KAG8056815.1"/>
    </source>
</evidence>
<dbReference type="Proteomes" id="UP000729402">
    <property type="component" value="Unassembled WGS sequence"/>
</dbReference>
<reference evidence="1" key="1">
    <citation type="journal article" date="2021" name="bioRxiv">
        <title>Whole Genome Assembly and Annotation of Northern Wild Rice, Zizania palustris L., Supports a Whole Genome Duplication in the Zizania Genus.</title>
        <authorList>
            <person name="Haas M."/>
            <person name="Kono T."/>
            <person name="Macchietto M."/>
            <person name="Millas R."/>
            <person name="McGilp L."/>
            <person name="Shao M."/>
            <person name="Duquette J."/>
            <person name="Hirsch C.N."/>
            <person name="Kimball J."/>
        </authorList>
    </citation>
    <scope>NUCLEOTIDE SEQUENCE</scope>
    <source>
        <tissue evidence="1">Fresh leaf tissue</tissue>
    </source>
</reference>
<evidence type="ECO:0000313" key="2">
    <source>
        <dbReference type="Proteomes" id="UP000729402"/>
    </source>
</evidence>
<protein>
    <submittedName>
        <fullName evidence="1">Uncharacterized protein</fullName>
    </submittedName>
</protein>
<gene>
    <name evidence="1" type="ORF">GUJ93_ZPchr0002g24378</name>
</gene>
<dbReference type="EMBL" id="JAAALK010000287">
    <property type="protein sequence ID" value="KAG8056815.1"/>
    <property type="molecule type" value="Genomic_DNA"/>
</dbReference>
<comment type="caution">
    <text evidence="1">The sequence shown here is derived from an EMBL/GenBank/DDBJ whole genome shotgun (WGS) entry which is preliminary data.</text>
</comment>
<proteinExistence type="predicted"/>
<sequence>MQSYVQLSSRRFQILPAMHTLLSKWYSNGLGARCRRRSRARPGVEGCRASGPAVKPCESLEPVVESCEVRHESSELVAESCEAWAERWVGGGALLGRRRRGAGLAMEGAGPTALVLRFGQAKIHGNIIGIY</sequence>
<name>A0A8J5S725_ZIZPA</name>
<accession>A0A8J5S725</accession>
<reference evidence="1" key="2">
    <citation type="submission" date="2021-02" db="EMBL/GenBank/DDBJ databases">
        <authorList>
            <person name="Kimball J.A."/>
            <person name="Haas M.W."/>
            <person name="Macchietto M."/>
            <person name="Kono T."/>
            <person name="Duquette J."/>
            <person name="Shao M."/>
        </authorList>
    </citation>
    <scope>NUCLEOTIDE SEQUENCE</scope>
    <source>
        <tissue evidence="1">Fresh leaf tissue</tissue>
    </source>
</reference>